<dbReference type="InterPro" id="IPR014729">
    <property type="entry name" value="Rossmann-like_a/b/a_fold"/>
</dbReference>
<evidence type="ECO:0000256" key="8">
    <source>
        <dbReference type="ARBA" id="ARBA00023264"/>
    </source>
</evidence>
<evidence type="ECO:0000256" key="2">
    <source>
        <dbReference type="ARBA" id="ARBA00010101"/>
    </source>
</evidence>
<organism evidence="13 14">
    <name type="scientific">Schizosaccharomyces osmophilus</name>
    <dbReference type="NCBI Taxonomy" id="2545709"/>
    <lineage>
        <taxon>Eukaryota</taxon>
        <taxon>Fungi</taxon>
        <taxon>Dikarya</taxon>
        <taxon>Ascomycota</taxon>
        <taxon>Taphrinomycotina</taxon>
        <taxon>Schizosaccharomycetes</taxon>
        <taxon>Schizosaccharomycetales</taxon>
        <taxon>Schizosaccharomycetaceae</taxon>
        <taxon>Schizosaccharomyces</taxon>
    </lineage>
</organism>
<dbReference type="GO" id="GO:0006646">
    <property type="term" value="P:phosphatidylethanolamine biosynthetic process"/>
    <property type="evidence" value="ECO:0007669"/>
    <property type="project" value="InterPro"/>
</dbReference>
<dbReference type="AlphaFoldDB" id="A0AAE9WCP4"/>
<keyword evidence="3" id="KW-0444">Lipid biosynthesis</keyword>
<dbReference type="CDD" id="cd02174">
    <property type="entry name" value="CCT"/>
    <property type="match status" value="1"/>
</dbReference>
<dbReference type="PANTHER" id="PTHR45780:SF2">
    <property type="entry name" value="ETHANOLAMINE-PHOSPHATE CYTIDYLYLTRANSFERASE"/>
    <property type="match status" value="1"/>
</dbReference>
<dbReference type="Pfam" id="PF01467">
    <property type="entry name" value="CTP_transf_like"/>
    <property type="match status" value="1"/>
</dbReference>
<dbReference type="RefSeq" id="XP_056037983.1">
    <property type="nucleotide sequence ID" value="XM_056181846.1"/>
</dbReference>
<evidence type="ECO:0000256" key="6">
    <source>
        <dbReference type="ARBA" id="ARBA00023098"/>
    </source>
</evidence>
<keyword evidence="5 13" id="KW-0548">Nucleotidyltransferase</keyword>
<accession>A0AAE9WCP4</accession>
<evidence type="ECO:0000256" key="11">
    <source>
        <dbReference type="ARBA" id="ARBA00031473"/>
    </source>
</evidence>
<dbReference type="NCBIfam" id="TIGR00125">
    <property type="entry name" value="cyt_tran_rel"/>
    <property type="match status" value="1"/>
</dbReference>
<comment type="pathway">
    <text evidence="1">Lipid metabolism.</text>
</comment>
<dbReference type="Gene3D" id="3.40.50.620">
    <property type="entry name" value="HUPs"/>
    <property type="match status" value="2"/>
</dbReference>
<keyword evidence="7" id="KW-0594">Phospholipid biosynthesis</keyword>
<evidence type="ECO:0000256" key="5">
    <source>
        <dbReference type="ARBA" id="ARBA00022695"/>
    </source>
</evidence>
<proteinExistence type="inferred from homology"/>
<comment type="similarity">
    <text evidence="2">Belongs to the cytidylyltransferase family.</text>
</comment>
<dbReference type="EMBL" id="CP115612">
    <property type="protein sequence ID" value="WBW73740.1"/>
    <property type="molecule type" value="Genomic_DNA"/>
</dbReference>
<dbReference type="GO" id="GO:0005737">
    <property type="term" value="C:cytoplasm"/>
    <property type="evidence" value="ECO:0007669"/>
    <property type="project" value="TreeGrafter"/>
</dbReference>
<evidence type="ECO:0000256" key="9">
    <source>
        <dbReference type="ARBA" id="ARBA00024191"/>
    </source>
</evidence>
<keyword evidence="14" id="KW-1185">Reference proteome</keyword>
<evidence type="ECO:0000256" key="3">
    <source>
        <dbReference type="ARBA" id="ARBA00022516"/>
    </source>
</evidence>
<evidence type="ECO:0000256" key="10">
    <source>
        <dbReference type="ARBA" id="ARBA00024221"/>
    </source>
</evidence>
<keyword evidence="8" id="KW-1208">Phospholipid metabolism</keyword>
<dbReference type="EC" id="2.7.7.14" evidence="10"/>
<dbReference type="KEGG" id="som:SOMG_03055"/>
<protein>
    <recommendedName>
        <fullName evidence="10">ethanolamine-phosphate cytidylyltransferase</fullName>
        <ecNumber evidence="10">2.7.7.14</ecNumber>
    </recommendedName>
    <alternativeName>
        <fullName evidence="11">CTP:phosphoethanolamine cytidylyltransferase</fullName>
    </alternativeName>
</protein>
<evidence type="ECO:0000313" key="14">
    <source>
        <dbReference type="Proteomes" id="UP001212411"/>
    </source>
</evidence>
<dbReference type="SUPFAM" id="SSF52374">
    <property type="entry name" value="Nucleotidylyl transferase"/>
    <property type="match status" value="2"/>
</dbReference>
<gene>
    <name evidence="13" type="primary">ect1</name>
    <name evidence="13" type="ORF">SOMG_03055</name>
</gene>
<keyword evidence="4" id="KW-0808">Transferase</keyword>
<name>A0AAE9WCP4_9SCHI</name>
<dbReference type="GO" id="GO:0004306">
    <property type="term" value="F:ethanolamine-phosphate cytidylyltransferase activity"/>
    <property type="evidence" value="ECO:0007669"/>
    <property type="project" value="UniProtKB-EC"/>
</dbReference>
<feature type="domain" description="Cytidyltransferase-like" evidence="12">
    <location>
        <begin position="12"/>
        <end position="134"/>
    </location>
</feature>
<dbReference type="InterPro" id="IPR041723">
    <property type="entry name" value="CCT"/>
</dbReference>
<dbReference type="InterPro" id="IPR044608">
    <property type="entry name" value="Ect1/PCYT2"/>
</dbReference>
<dbReference type="PANTHER" id="PTHR45780">
    <property type="entry name" value="ETHANOLAMINE-PHOSPHATE CYTIDYLYLTRANSFERASE"/>
    <property type="match status" value="1"/>
</dbReference>
<keyword evidence="6" id="KW-0443">Lipid metabolism</keyword>
<dbReference type="Proteomes" id="UP001212411">
    <property type="component" value="Chromosome 2"/>
</dbReference>
<reference evidence="13 14" key="1">
    <citation type="journal article" date="2023" name="G3 (Bethesda)">
        <title>A high-quality reference genome for the fission yeast Schizosaccharomyces osmophilus.</title>
        <authorList>
            <person name="Jia G.S."/>
            <person name="Zhang W.C."/>
            <person name="Liang Y."/>
            <person name="Liu X.H."/>
            <person name="Rhind N."/>
            <person name="Pidoux A."/>
            <person name="Brysch-Herzberg M."/>
            <person name="Du L.L."/>
        </authorList>
    </citation>
    <scope>NUCLEOTIDE SEQUENCE [LARGE SCALE GENOMIC DNA]</scope>
    <source>
        <strain evidence="13 14">CBS 15793</strain>
    </source>
</reference>
<dbReference type="InterPro" id="IPR004821">
    <property type="entry name" value="Cyt_trans-like"/>
</dbReference>
<evidence type="ECO:0000256" key="4">
    <source>
        <dbReference type="ARBA" id="ARBA00022679"/>
    </source>
</evidence>
<evidence type="ECO:0000256" key="7">
    <source>
        <dbReference type="ARBA" id="ARBA00023209"/>
    </source>
</evidence>
<dbReference type="GeneID" id="80876535"/>
<evidence type="ECO:0000256" key="1">
    <source>
        <dbReference type="ARBA" id="ARBA00005189"/>
    </source>
</evidence>
<comment type="pathway">
    <text evidence="9">Phospholipid metabolism; phosphatidylethanolamine biosynthesis; phosphatidylethanolamine from ethanolamine: step 2/3.</text>
</comment>
<evidence type="ECO:0000259" key="12">
    <source>
        <dbReference type="Pfam" id="PF01467"/>
    </source>
</evidence>
<sequence length="365" mass="41501">MTGKSYNRRLWLDGCLDFFHYGHSNAILQAKQLGDQLVVGVHSDEEITLHKGPPVQNLSERCLAAITCKWVNEVVPYAPYVFDLAWMRKYKCQFVVHGDDVSTDAEGNDCYRHAKAVNQYLEVKRTDGISTTELLDRLLNSTPLSTYSISPSNIMTYESILRSFASAPNGRYLDVNIYMYTPSGLEEIIPGVFSNKVKLEKSVLYLDGNWSLFTGMHMKTLKACAETFPDLPIVVGLFADDKCTEKPVLNLLERTLNLLQCKYVSAVIIDPPSAKSYNILESLKVKFGSLIEDVSYPDIFVKDQNTYQVTLREEPTESFHILDKQGSEAIKQRILSKKQEFEDRQRKKLKKNATENTTIHTCITR</sequence>
<evidence type="ECO:0000313" key="13">
    <source>
        <dbReference type="EMBL" id="WBW73740.1"/>
    </source>
</evidence>